<evidence type="ECO:0000256" key="14">
    <source>
        <dbReference type="ARBA" id="ARBA00022840"/>
    </source>
</evidence>
<dbReference type="EC" id="2.7.13.3" evidence="5"/>
<dbReference type="InterPro" id="IPR003018">
    <property type="entry name" value="GAF"/>
</dbReference>
<evidence type="ECO:0000313" key="30">
    <source>
        <dbReference type="EMBL" id="KAB2953418.1"/>
    </source>
</evidence>
<dbReference type="InterPro" id="IPR001789">
    <property type="entry name" value="Sig_transdc_resp-reg_receiver"/>
</dbReference>
<evidence type="ECO:0000256" key="24">
    <source>
        <dbReference type="SAM" id="Coils"/>
    </source>
</evidence>
<keyword evidence="12" id="KW-0547">Nucleotide-binding</keyword>
<evidence type="ECO:0000256" key="23">
    <source>
        <dbReference type="PROSITE-ProRule" id="PRU00169"/>
    </source>
</evidence>
<feature type="coiled-coil region" evidence="24">
    <location>
        <begin position="1051"/>
        <end position="1078"/>
    </location>
</feature>
<evidence type="ECO:0000256" key="6">
    <source>
        <dbReference type="ARBA" id="ARBA00018672"/>
    </source>
</evidence>
<feature type="domain" description="HPt" evidence="29">
    <location>
        <begin position="982"/>
        <end position="1075"/>
    </location>
</feature>
<dbReference type="NCBIfam" id="TIGR00229">
    <property type="entry name" value="sensory_box"/>
    <property type="match status" value="3"/>
</dbReference>
<evidence type="ECO:0000256" key="5">
    <source>
        <dbReference type="ARBA" id="ARBA00012438"/>
    </source>
</evidence>
<evidence type="ECO:0000259" key="28">
    <source>
        <dbReference type="PROSITE" id="PS50113"/>
    </source>
</evidence>
<evidence type="ECO:0000256" key="12">
    <source>
        <dbReference type="ARBA" id="ARBA00022741"/>
    </source>
</evidence>
<evidence type="ECO:0000256" key="7">
    <source>
        <dbReference type="ARBA" id="ARBA00022475"/>
    </source>
</evidence>
<keyword evidence="16" id="KW-0902">Two-component regulatory system</keyword>
<keyword evidence="17" id="KW-0472">Membrane</keyword>
<evidence type="ECO:0000256" key="10">
    <source>
        <dbReference type="ARBA" id="ARBA00022679"/>
    </source>
</evidence>
<dbReference type="Pfam" id="PF02518">
    <property type="entry name" value="HATPase_c"/>
    <property type="match status" value="1"/>
</dbReference>
<dbReference type="GO" id="GO:0000155">
    <property type="term" value="F:phosphorelay sensor kinase activity"/>
    <property type="evidence" value="ECO:0007669"/>
    <property type="project" value="InterPro"/>
</dbReference>
<dbReference type="PANTHER" id="PTHR45339">
    <property type="entry name" value="HYBRID SIGNAL TRANSDUCTION HISTIDINE KINASE J"/>
    <property type="match status" value="1"/>
</dbReference>
<dbReference type="CDD" id="cd00130">
    <property type="entry name" value="PAS"/>
    <property type="match status" value="3"/>
</dbReference>
<feature type="modified residue" description="4-aspartylphosphate" evidence="23">
    <location>
        <position position="870"/>
    </location>
</feature>
<dbReference type="InterPro" id="IPR036890">
    <property type="entry name" value="HATPase_C_sf"/>
</dbReference>
<dbReference type="FunFam" id="3.30.565.10:FF:000010">
    <property type="entry name" value="Sensor histidine kinase RcsC"/>
    <property type="match status" value="1"/>
</dbReference>
<evidence type="ECO:0000256" key="1">
    <source>
        <dbReference type="ARBA" id="ARBA00000085"/>
    </source>
</evidence>
<dbReference type="InterPro" id="IPR036097">
    <property type="entry name" value="HisK_dim/P_sf"/>
</dbReference>
<accession>A0A6I0F275</accession>
<feature type="domain" description="PAC" evidence="28">
    <location>
        <begin position="73"/>
        <end position="125"/>
    </location>
</feature>
<dbReference type="GO" id="GO:0005737">
    <property type="term" value="C:cytoplasm"/>
    <property type="evidence" value="ECO:0007669"/>
    <property type="project" value="UniProtKB-SubCell"/>
</dbReference>
<dbReference type="GO" id="GO:0005886">
    <property type="term" value="C:plasma membrane"/>
    <property type="evidence" value="ECO:0007669"/>
    <property type="project" value="UniProtKB-SubCell"/>
</dbReference>
<name>A0A6I0F275_9FIRM</name>
<dbReference type="AlphaFoldDB" id="A0A6I0F275"/>
<dbReference type="GO" id="GO:0005524">
    <property type="term" value="F:ATP binding"/>
    <property type="evidence" value="ECO:0007669"/>
    <property type="project" value="UniProtKB-KW"/>
</dbReference>
<dbReference type="Pfam" id="PF01627">
    <property type="entry name" value="Hpt"/>
    <property type="match status" value="1"/>
</dbReference>
<sequence length="1083" mass="124609">MCQKHATLDELPVLLWQTDHDGYYNFFNHAWLTFRGRTLDQEKGIGWLQGVHPEDLQDCLSTYVTSFRERQPFKREYRLKGSDNQYHWFLDTAMPRYNSEGLFLGYVGTSIDISNRKVIEKELVCTREQLKNIFSGLSHVYWSLNLVNFEMLQISPVCQKLFGYSAEQFYENPLVWFELVHPEDQWLVQNFDQELEKDKVWQKEYRIIHSDGSLRWIQTRIVPFFGKKEHAVRVDGLHRDITEEKKAQEELYNQEQLFQAVAEASRCLLESGVNIEAINDALAILGKATGVDRVYIFKNDRQPKTEEELVSQVFEWSCDPTHSQLDNEDLQSFAYVREGFERWHEALSVGDIIAGAISDFPLSERAILESQNIVSLIVVPILIDGFYWGFLGFDDCKKRRDWTPPEVSALRTLSAGIGGALKHHKKSEEHHMLLDNIETQIWYLTEQDRYGLANKAHASFLGREKEELVNRSLYELMTSEEVDVSINSNRHVFEEKKSLQSEEWITNKIGNKRLLLINRIPKLDNQAKVEYVICTAQDITEQKQAELALQSAKESAEAGNRAKSDFLAMMSHEIRTPLNAITNMIEMLLKTELNEQQKQQVRIAHISSELLLSVLNDILDLSKIEAGKITLCHEVFNLHELLEEMIALVRPKAQKKGLSLYLINNLNHENYFFGDPLRLRQILLNLISNAVKFTLQGEVVLKVKPLKSTKSAVHFLFEVQDTGIGIADNVQQDIFKPFSQGERATSRKFGGTGLGLTICKNLVQKMNGRIGVESEKGQGSLFWFEIPLIKAESTDIDAYYIDDLCQQDNLSLKQIDYSKSILVVEDNKVNQEVLLLQLEELGLLNITIVSNGVEALKLLKKEDFSLILMDCEMPELDGFETTKLIRKIEESEGRKKIPIIAMTAYALQGDKQRCLEVGMDDYMSKPLRSELLYCTLQQWIPQLAIPDQANKDMVISKESALSTIRMDRSALEKYRKYQKPDEPDLVVKLIKIYLDMADQKLKELKEALELENLQAVVRRSHLLKSSSADVGAFLLASYFAELEKMGRAGIIEGMVEKLQILEAEYVEVRQELEKWMVTIEENF</sequence>
<keyword evidence="9 23" id="KW-0597">Phosphoprotein</keyword>
<comment type="subunit">
    <text evidence="19">At low DSF concentrations, interacts with RpfF.</text>
</comment>
<evidence type="ECO:0000256" key="20">
    <source>
        <dbReference type="ARBA" id="ARBA00068150"/>
    </source>
</evidence>
<comment type="function">
    <text evidence="18">May play the central regulatory role in sporulation. It may be an element of the effector pathway responsible for the activation of sporulation genes in response to nutritional stress. Spo0A may act in concert with spo0H (a sigma factor) to control the expression of some genes that are critical to the sporulation process.</text>
</comment>
<keyword evidence="14" id="KW-0067">ATP-binding</keyword>
<dbReference type="SUPFAM" id="SSF52172">
    <property type="entry name" value="CheY-like"/>
    <property type="match status" value="1"/>
</dbReference>
<evidence type="ECO:0000256" key="4">
    <source>
        <dbReference type="ARBA" id="ARBA00006402"/>
    </source>
</evidence>
<dbReference type="GO" id="GO:0006355">
    <property type="term" value="P:regulation of DNA-templated transcription"/>
    <property type="evidence" value="ECO:0007669"/>
    <property type="project" value="InterPro"/>
</dbReference>
<feature type="domain" description="PAC" evidence="28">
    <location>
        <begin position="201"/>
        <end position="253"/>
    </location>
</feature>
<reference evidence="30 31" key="1">
    <citation type="submission" date="2019-10" db="EMBL/GenBank/DDBJ databases">
        <title>Whole-genome sequence of the extremophile Heliorestis acidaminivorans DSM 24790.</title>
        <authorList>
            <person name="Kyndt J.A."/>
            <person name="Meyer T.E."/>
        </authorList>
    </citation>
    <scope>NUCLEOTIDE SEQUENCE [LARGE SCALE GENOMIC DNA]</scope>
    <source>
        <strain evidence="30 31">DSM 24790</strain>
    </source>
</reference>
<dbReference type="SMART" id="SM00065">
    <property type="entry name" value="GAF"/>
    <property type="match status" value="1"/>
</dbReference>
<dbReference type="InterPro" id="IPR003661">
    <property type="entry name" value="HisK_dim/P_dom"/>
</dbReference>
<feature type="domain" description="PAS" evidence="27">
    <location>
        <begin position="126"/>
        <end position="199"/>
    </location>
</feature>
<dbReference type="PROSITE" id="PS50110">
    <property type="entry name" value="RESPONSE_REGULATORY"/>
    <property type="match status" value="1"/>
</dbReference>
<dbReference type="InterPro" id="IPR008207">
    <property type="entry name" value="Sig_transdc_His_kin_Hpt_dom"/>
</dbReference>
<comment type="catalytic activity">
    <reaction evidence="1">
        <text>ATP + protein L-histidine = ADP + protein N-phospho-L-histidine.</text>
        <dbReference type="EC" id="2.7.13.3"/>
    </reaction>
</comment>
<dbReference type="CDD" id="cd00082">
    <property type="entry name" value="HisKA"/>
    <property type="match status" value="1"/>
</dbReference>
<evidence type="ECO:0000256" key="16">
    <source>
        <dbReference type="ARBA" id="ARBA00023012"/>
    </source>
</evidence>
<dbReference type="CDD" id="cd16922">
    <property type="entry name" value="HATPase_EvgS-ArcB-TorS-like"/>
    <property type="match status" value="1"/>
</dbReference>
<dbReference type="InterPro" id="IPR001610">
    <property type="entry name" value="PAC"/>
</dbReference>
<dbReference type="FunFam" id="1.10.287.130:FF:000002">
    <property type="entry name" value="Two-component osmosensing histidine kinase"/>
    <property type="match status" value="1"/>
</dbReference>
<dbReference type="PRINTS" id="PR00344">
    <property type="entry name" value="BCTRLSENSOR"/>
</dbReference>
<comment type="similarity">
    <text evidence="4">In the N-terminal section; belongs to the phytochrome family.</text>
</comment>
<dbReference type="SMART" id="SM00387">
    <property type="entry name" value="HATPase_c"/>
    <property type="match status" value="1"/>
</dbReference>
<keyword evidence="8" id="KW-0963">Cytoplasm</keyword>
<evidence type="ECO:0000256" key="13">
    <source>
        <dbReference type="ARBA" id="ARBA00022777"/>
    </source>
</evidence>
<feature type="domain" description="Response regulatory" evidence="26">
    <location>
        <begin position="820"/>
        <end position="940"/>
    </location>
</feature>
<dbReference type="InterPro" id="IPR003594">
    <property type="entry name" value="HATPase_dom"/>
</dbReference>
<feature type="domain" description="Histidine kinase" evidence="25">
    <location>
        <begin position="569"/>
        <end position="790"/>
    </location>
</feature>
<evidence type="ECO:0000256" key="3">
    <source>
        <dbReference type="ARBA" id="ARBA00004651"/>
    </source>
</evidence>
<dbReference type="RefSeq" id="WP_151619438.1">
    <property type="nucleotide sequence ID" value="NZ_WBXO01000003.1"/>
</dbReference>
<evidence type="ECO:0000256" key="9">
    <source>
        <dbReference type="ARBA" id="ARBA00022553"/>
    </source>
</evidence>
<evidence type="ECO:0000256" key="11">
    <source>
        <dbReference type="ARBA" id="ARBA00022692"/>
    </source>
</evidence>
<dbReference type="Pfam" id="PF00072">
    <property type="entry name" value="Response_reg"/>
    <property type="match status" value="1"/>
</dbReference>
<keyword evidence="10" id="KW-0808">Transferase</keyword>
<dbReference type="InterPro" id="IPR036641">
    <property type="entry name" value="HPT_dom_sf"/>
</dbReference>
<dbReference type="SMART" id="SM00448">
    <property type="entry name" value="REC"/>
    <property type="match status" value="1"/>
</dbReference>
<organism evidence="30 31">
    <name type="scientific">Heliorestis acidaminivorans</name>
    <dbReference type="NCBI Taxonomy" id="553427"/>
    <lineage>
        <taxon>Bacteria</taxon>
        <taxon>Bacillati</taxon>
        <taxon>Bacillota</taxon>
        <taxon>Clostridia</taxon>
        <taxon>Eubacteriales</taxon>
        <taxon>Heliobacteriaceae</taxon>
        <taxon>Heliorestis</taxon>
    </lineage>
</organism>
<dbReference type="Gene3D" id="3.30.450.20">
    <property type="entry name" value="PAS domain"/>
    <property type="match status" value="3"/>
</dbReference>
<dbReference type="Pfam" id="PF00512">
    <property type="entry name" value="HisKA"/>
    <property type="match status" value="1"/>
</dbReference>
<dbReference type="PROSITE" id="PS50894">
    <property type="entry name" value="HPT"/>
    <property type="match status" value="1"/>
</dbReference>
<evidence type="ECO:0000256" key="21">
    <source>
        <dbReference type="ARBA" id="ARBA00074306"/>
    </source>
</evidence>
<feature type="domain" description="PAS" evidence="27">
    <location>
        <begin position="426"/>
        <end position="496"/>
    </location>
</feature>
<dbReference type="Gene3D" id="3.30.450.40">
    <property type="match status" value="1"/>
</dbReference>
<dbReference type="InterPro" id="IPR013655">
    <property type="entry name" value="PAS_fold_3"/>
</dbReference>
<evidence type="ECO:0000259" key="29">
    <source>
        <dbReference type="PROSITE" id="PS50894"/>
    </source>
</evidence>
<dbReference type="PROSITE" id="PS50112">
    <property type="entry name" value="PAS"/>
    <property type="match status" value="2"/>
</dbReference>
<dbReference type="Pfam" id="PF01590">
    <property type="entry name" value="GAF"/>
    <property type="match status" value="1"/>
</dbReference>
<dbReference type="InterPro" id="IPR013767">
    <property type="entry name" value="PAS_fold"/>
</dbReference>
<evidence type="ECO:0000256" key="8">
    <source>
        <dbReference type="ARBA" id="ARBA00022490"/>
    </source>
</evidence>
<dbReference type="Gene3D" id="1.20.120.160">
    <property type="entry name" value="HPT domain"/>
    <property type="match status" value="1"/>
</dbReference>
<evidence type="ECO:0000256" key="22">
    <source>
        <dbReference type="PROSITE-ProRule" id="PRU00110"/>
    </source>
</evidence>
<protein>
    <recommendedName>
        <fullName evidence="21">Circadian input-output histidine kinase CikA</fullName>
        <ecNumber evidence="5">2.7.13.3</ecNumber>
    </recommendedName>
    <alternativeName>
        <fullName evidence="20">Sensory/regulatory protein RpfC</fullName>
    </alternativeName>
    <alternativeName>
        <fullName evidence="6">Stage 0 sporulation protein A homolog</fullName>
    </alternativeName>
</protein>
<dbReference type="SMART" id="SM00091">
    <property type="entry name" value="PAS"/>
    <property type="match status" value="3"/>
</dbReference>
<keyword evidence="11" id="KW-0812">Transmembrane</keyword>
<dbReference type="InterPro" id="IPR011006">
    <property type="entry name" value="CheY-like_superfamily"/>
</dbReference>
<evidence type="ECO:0000256" key="2">
    <source>
        <dbReference type="ARBA" id="ARBA00004496"/>
    </source>
</evidence>
<dbReference type="InterPro" id="IPR000014">
    <property type="entry name" value="PAS"/>
</dbReference>
<dbReference type="SUPFAM" id="SSF47226">
    <property type="entry name" value="Histidine-containing phosphotransfer domain, HPT domain"/>
    <property type="match status" value="1"/>
</dbReference>
<keyword evidence="24" id="KW-0175">Coiled coil</keyword>
<evidence type="ECO:0000259" key="26">
    <source>
        <dbReference type="PROSITE" id="PS50110"/>
    </source>
</evidence>
<dbReference type="GO" id="GO:0032991">
    <property type="term" value="C:protein-containing complex"/>
    <property type="evidence" value="ECO:0007669"/>
    <property type="project" value="UniProtKB-ARBA"/>
</dbReference>
<dbReference type="FunFam" id="3.30.450.20:FF:000099">
    <property type="entry name" value="Sensory box sensor histidine kinase"/>
    <property type="match status" value="1"/>
</dbReference>
<evidence type="ECO:0000256" key="19">
    <source>
        <dbReference type="ARBA" id="ARBA00064003"/>
    </source>
</evidence>
<comment type="subcellular location">
    <subcellularLocation>
        <location evidence="3">Cell membrane</location>
        <topology evidence="3">Multi-pass membrane protein</topology>
    </subcellularLocation>
    <subcellularLocation>
        <location evidence="2">Cytoplasm</location>
    </subcellularLocation>
</comment>
<dbReference type="SUPFAM" id="SSF55781">
    <property type="entry name" value="GAF domain-like"/>
    <property type="match status" value="1"/>
</dbReference>
<keyword evidence="15" id="KW-1133">Transmembrane helix</keyword>
<dbReference type="InterPro" id="IPR035965">
    <property type="entry name" value="PAS-like_dom_sf"/>
</dbReference>
<dbReference type="PANTHER" id="PTHR45339:SF1">
    <property type="entry name" value="HYBRID SIGNAL TRANSDUCTION HISTIDINE KINASE J"/>
    <property type="match status" value="1"/>
</dbReference>
<dbReference type="Pfam" id="PF08447">
    <property type="entry name" value="PAS_3"/>
    <property type="match status" value="2"/>
</dbReference>
<evidence type="ECO:0000259" key="25">
    <source>
        <dbReference type="PROSITE" id="PS50109"/>
    </source>
</evidence>
<dbReference type="EMBL" id="WBXO01000003">
    <property type="protein sequence ID" value="KAB2953418.1"/>
    <property type="molecule type" value="Genomic_DNA"/>
</dbReference>
<dbReference type="SMART" id="SM00388">
    <property type="entry name" value="HisKA"/>
    <property type="match status" value="1"/>
</dbReference>
<evidence type="ECO:0000256" key="15">
    <source>
        <dbReference type="ARBA" id="ARBA00022989"/>
    </source>
</evidence>
<proteinExistence type="inferred from homology"/>
<evidence type="ECO:0000256" key="18">
    <source>
        <dbReference type="ARBA" id="ARBA00024867"/>
    </source>
</evidence>
<comment type="caution">
    <text evidence="30">The sequence shown here is derived from an EMBL/GenBank/DDBJ whole genome shotgun (WGS) entry which is preliminary data.</text>
</comment>
<dbReference type="Pfam" id="PF00989">
    <property type="entry name" value="PAS"/>
    <property type="match status" value="1"/>
</dbReference>
<dbReference type="InterPro" id="IPR004358">
    <property type="entry name" value="Sig_transdc_His_kin-like_C"/>
</dbReference>
<evidence type="ECO:0000313" key="31">
    <source>
        <dbReference type="Proteomes" id="UP000468766"/>
    </source>
</evidence>
<keyword evidence="31" id="KW-1185">Reference proteome</keyword>
<dbReference type="SUPFAM" id="SSF47384">
    <property type="entry name" value="Homodimeric domain of signal transducing histidine kinase"/>
    <property type="match status" value="1"/>
</dbReference>
<dbReference type="Gene3D" id="1.10.287.130">
    <property type="match status" value="1"/>
</dbReference>
<dbReference type="InterPro" id="IPR029016">
    <property type="entry name" value="GAF-like_dom_sf"/>
</dbReference>
<dbReference type="Gene3D" id="3.40.50.2300">
    <property type="match status" value="1"/>
</dbReference>
<feature type="modified residue" description="Phosphohistidine" evidence="22">
    <location>
        <position position="1021"/>
    </location>
</feature>
<dbReference type="Gene3D" id="3.30.565.10">
    <property type="entry name" value="Histidine kinase-like ATPase, C-terminal domain"/>
    <property type="match status" value="1"/>
</dbReference>
<gene>
    <name evidence="30" type="ORF">F9B85_05780</name>
</gene>
<dbReference type="PROSITE" id="PS50109">
    <property type="entry name" value="HIS_KIN"/>
    <property type="match status" value="1"/>
</dbReference>
<evidence type="ECO:0000259" key="27">
    <source>
        <dbReference type="PROSITE" id="PS50112"/>
    </source>
</evidence>
<keyword evidence="7" id="KW-1003">Cell membrane</keyword>
<dbReference type="InterPro" id="IPR000700">
    <property type="entry name" value="PAS-assoc_C"/>
</dbReference>
<dbReference type="SUPFAM" id="SSF55874">
    <property type="entry name" value="ATPase domain of HSP90 chaperone/DNA topoisomerase II/histidine kinase"/>
    <property type="match status" value="1"/>
</dbReference>
<dbReference type="SUPFAM" id="SSF55785">
    <property type="entry name" value="PYP-like sensor domain (PAS domain)"/>
    <property type="match status" value="3"/>
</dbReference>
<evidence type="ECO:0000256" key="17">
    <source>
        <dbReference type="ARBA" id="ARBA00023136"/>
    </source>
</evidence>
<dbReference type="Proteomes" id="UP000468766">
    <property type="component" value="Unassembled WGS sequence"/>
</dbReference>
<dbReference type="InterPro" id="IPR005467">
    <property type="entry name" value="His_kinase_dom"/>
</dbReference>
<feature type="domain" description="PAC" evidence="28">
    <location>
        <begin position="499"/>
        <end position="551"/>
    </location>
</feature>
<dbReference type="OrthoDB" id="9790669at2"/>
<dbReference type="SMART" id="SM00086">
    <property type="entry name" value="PAC"/>
    <property type="match status" value="3"/>
</dbReference>
<dbReference type="CDD" id="cd17546">
    <property type="entry name" value="REC_hyHK_CKI1_RcsC-like"/>
    <property type="match status" value="1"/>
</dbReference>
<keyword evidence="13" id="KW-0418">Kinase</keyword>
<dbReference type="PROSITE" id="PS50113">
    <property type="entry name" value="PAC"/>
    <property type="match status" value="3"/>
</dbReference>